<evidence type="ECO:0000256" key="1">
    <source>
        <dbReference type="SAM" id="MobiDB-lite"/>
    </source>
</evidence>
<evidence type="ECO:0000313" key="3">
    <source>
        <dbReference type="EMBL" id="RNJ22043.1"/>
    </source>
</evidence>
<sequence>MTDEDTYSFSEETEIEEGEITAKEMDWLRSIGVMRPNVRSGNKVKEATLNINVLAQVAFEYDLLQSVARRVEIDVLRFFRVSEENTHTTSEISESTGRPKSSVSRALSRLV</sequence>
<organism evidence="3 4">
    <name type="scientific">Halosegnis longus</name>
    <dbReference type="NCBI Taxonomy" id="2216012"/>
    <lineage>
        <taxon>Archaea</taxon>
        <taxon>Methanobacteriati</taxon>
        <taxon>Methanobacteriota</taxon>
        <taxon>Stenosarchaea group</taxon>
        <taxon>Halobacteria</taxon>
        <taxon>Halobacteriales</taxon>
        <taxon>Natronomonadaceae</taxon>
        <taxon>Halosegnis</taxon>
    </lineage>
</organism>
<accession>A0AAJ4R6J9</accession>
<dbReference type="InterPro" id="IPR036388">
    <property type="entry name" value="WH-like_DNA-bd_sf"/>
</dbReference>
<evidence type="ECO:0000313" key="4">
    <source>
        <dbReference type="Proteomes" id="UP000270581"/>
    </source>
</evidence>
<dbReference type="Pfam" id="PF09339">
    <property type="entry name" value="HTH_IclR"/>
    <property type="match status" value="1"/>
</dbReference>
<proteinExistence type="predicted"/>
<name>A0AAJ4R6J9_9EURY</name>
<comment type="caution">
    <text evidence="3">The sequence shown here is derived from an EMBL/GenBank/DDBJ whole genome shotgun (WGS) entry which is preliminary data.</text>
</comment>
<dbReference type="InterPro" id="IPR005471">
    <property type="entry name" value="Tscrpt_reg_IclR_N"/>
</dbReference>
<protein>
    <recommendedName>
        <fullName evidence="2">HTH iclR-type domain-containing protein</fullName>
    </recommendedName>
</protein>
<gene>
    <name evidence="3" type="ORF">Nmn1133_13960</name>
</gene>
<evidence type="ECO:0000259" key="2">
    <source>
        <dbReference type="Pfam" id="PF09339"/>
    </source>
</evidence>
<reference evidence="3 4" key="1">
    <citation type="submission" date="2018-11" db="EMBL/GenBank/DDBJ databases">
        <title>Genome sequences of Natronomonas sp. CBA1133.</title>
        <authorList>
            <person name="Roh S.W."/>
            <person name="Cha I.-T."/>
        </authorList>
    </citation>
    <scope>NUCLEOTIDE SEQUENCE [LARGE SCALE GENOMIC DNA]</scope>
    <source>
        <strain evidence="3 4">CBA1133</strain>
    </source>
</reference>
<dbReference type="Gene3D" id="1.10.10.10">
    <property type="entry name" value="Winged helix-like DNA-binding domain superfamily/Winged helix DNA-binding domain"/>
    <property type="match status" value="1"/>
</dbReference>
<feature type="compositionally biased region" description="Polar residues" evidence="1">
    <location>
        <begin position="87"/>
        <end position="105"/>
    </location>
</feature>
<feature type="domain" description="HTH iclR-type" evidence="2">
    <location>
        <begin position="74"/>
        <end position="111"/>
    </location>
</feature>
<dbReference type="AlphaFoldDB" id="A0AAJ4R6J9"/>
<dbReference type="GO" id="GO:0003677">
    <property type="term" value="F:DNA binding"/>
    <property type="evidence" value="ECO:0007669"/>
    <property type="project" value="InterPro"/>
</dbReference>
<dbReference type="Proteomes" id="UP000270581">
    <property type="component" value="Unassembled WGS sequence"/>
</dbReference>
<dbReference type="GO" id="GO:0006355">
    <property type="term" value="P:regulation of DNA-templated transcription"/>
    <property type="evidence" value="ECO:0007669"/>
    <property type="project" value="InterPro"/>
</dbReference>
<dbReference type="EMBL" id="RJJC01000003">
    <property type="protein sequence ID" value="RNJ22043.1"/>
    <property type="molecule type" value="Genomic_DNA"/>
</dbReference>
<feature type="region of interest" description="Disordered" evidence="1">
    <location>
        <begin position="85"/>
        <end position="111"/>
    </location>
</feature>
<dbReference type="RefSeq" id="WP_123124835.1">
    <property type="nucleotide sequence ID" value="NZ_RJJC01000003.1"/>
</dbReference>
<keyword evidence="4" id="KW-1185">Reference proteome</keyword>